<dbReference type="HOGENOM" id="CLU_128861_0_0_1"/>
<protein>
    <submittedName>
        <fullName evidence="2">Uncharacterized protein</fullName>
    </submittedName>
</protein>
<dbReference type="EMBL" id="GL883107">
    <property type="protein sequence ID" value="EGG06652.1"/>
    <property type="molecule type" value="Genomic_DNA"/>
</dbReference>
<organism evidence="3">
    <name type="scientific">Melampsora larici-populina (strain 98AG31 / pathotype 3-4-7)</name>
    <name type="common">Poplar leaf rust fungus</name>
    <dbReference type="NCBI Taxonomy" id="747676"/>
    <lineage>
        <taxon>Eukaryota</taxon>
        <taxon>Fungi</taxon>
        <taxon>Dikarya</taxon>
        <taxon>Basidiomycota</taxon>
        <taxon>Pucciniomycotina</taxon>
        <taxon>Pucciniomycetes</taxon>
        <taxon>Pucciniales</taxon>
        <taxon>Melampsoraceae</taxon>
        <taxon>Melampsora</taxon>
    </lineage>
</organism>
<reference evidence="3" key="1">
    <citation type="journal article" date="2011" name="Proc. Natl. Acad. Sci. U.S.A.">
        <title>Obligate biotrophy features unraveled by the genomic analysis of rust fungi.</title>
        <authorList>
            <person name="Duplessis S."/>
            <person name="Cuomo C.A."/>
            <person name="Lin Y.-C."/>
            <person name="Aerts A."/>
            <person name="Tisserant E."/>
            <person name="Veneault-Fourrey C."/>
            <person name="Joly D.L."/>
            <person name="Hacquard S."/>
            <person name="Amselem J."/>
            <person name="Cantarel B.L."/>
            <person name="Chiu R."/>
            <person name="Coutinho P.M."/>
            <person name="Feau N."/>
            <person name="Field M."/>
            <person name="Frey P."/>
            <person name="Gelhaye E."/>
            <person name="Goldberg J."/>
            <person name="Grabherr M.G."/>
            <person name="Kodira C.D."/>
            <person name="Kohler A."/>
            <person name="Kuees U."/>
            <person name="Lindquist E.A."/>
            <person name="Lucas S.M."/>
            <person name="Mago R."/>
            <person name="Mauceli E."/>
            <person name="Morin E."/>
            <person name="Murat C."/>
            <person name="Pangilinan J.L."/>
            <person name="Park R."/>
            <person name="Pearson M."/>
            <person name="Quesneville H."/>
            <person name="Rouhier N."/>
            <person name="Sakthikumar S."/>
            <person name="Salamov A.A."/>
            <person name="Schmutz J."/>
            <person name="Selles B."/>
            <person name="Shapiro H."/>
            <person name="Tanguay P."/>
            <person name="Tuskan G.A."/>
            <person name="Henrissat B."/>
            <person name="Van de Peer Y."/>
            <person name="Rouze P."/>
            <person name="Ellis J.G."/>
            <person name="Dodds P.N."/>
            <person name="Schein J.E."/>
            <person name="Zhong S."/>
            <person name="Hamelin R.C."/>
            <person name="Grigoriev I.V."/>
            <person name="Szabo L.J."/>
            <person name="Martin F."/>
        </authorList>
    </citation>
    <scope>NUCLEOTIDE SEQUENCE [LARGE SCALE GENOMIC DNA]</scope>
    <source>
        <strain evidence="3">98AG31 / pathotype 3-4-7</strain>
    </source>
</reference>
<proteinExistence type="predicted"/>
<dbReference type="InParanoid" id="F4RM33"/>
<gene>
    <name evidence="2" type="ORF">MELLADRAFT_123241</name>
</gene>
<evidence type="ECO:0000256" key="1">
    <source>
        <dbReference type="SAM" id="MobiDB-lite"/>
    </source>
</evidence>
<keyword evidence="3" id="KW-1185">Reference proteome</keyword>
<sequence>MNMEKSLLERIGQAEENATRLTRAQSAALEKSKAEGQGVGGSGVSGQDQSQSHIQDQEGSATKENENSHITSKEGRTQDLKNLEQRELETSIDQQRQTEIENVVNQNRTQEGVDGIPFIQVTNADKSDDESWRPPMRNQKGKGWKESSPPSEEEEMSIIGSGSMESTLPHTECHTARGSSTVF</sequence>
<dbReference type="AlphaFoldDB" id="F4RM33"/>
<name>F4RM33_MELLP</name>
<feature type="region of interest" description="Disordered" evidence="1">
    <location>
        <begin position="123"/>
        <end position="183"/>
    </location>
</feature>
<dbReference type="KEGG" id="mlr:MELLADRAFT_123241"/>
<accession>F4RM33</accession>
<dbReference type="GeneID" id="18926301"/>
<dbReference type="RefSeq" id="XP_007410092.1">
    <property type="nucleotide sequence ID" value="XM_007410030.1"/>
</dbReference>
<dbReference type="Proteomes" id="UP000001072">
    <property type="component" value="Unassembled WGS sequence"/>
</dbReference>
<evidence type="ECO:0000313" key="2">
    <source>
        <dbReference type="EMBL" id="EGG06652.1"/>
    </source>
</evidence>
<dbReference type="VEuPathDB" id="FungiDB:MELLADRAFT_123241"/>
<feature type="compositionally biased region" description="Low complexity" evidence="1">
    <location>
        <begin position="157"/>
        <end position="166"/>
    </location>
</feature>
<evidence type="ECO:0000313" key="3">
    <source>
        <dbReference type="Proteomes" id="UP000001072"/>
    </source>
</evidence>
<feature type="region of interest" description="Disordered" evidence="1">
    <location>
        <begin position="1"/>
        <end position="94"/>
    </location>
</feature>
<feature type="compositionally biased region" description="Basic and acidic residues" evidence="1">
    <location>
        <begin position="61"/>
        <end position="89"/>
    </location>
</feature>